<evidence type="ECO:0000256" key="1">
    <source>
        <dbReference type="SAM" id="MobiDB-lite"/>
    </source>
</evidence>
<dbReference type="EMBL" id="BONK01000019">
    <property type="protein sequence ID" value="GIG23461.1"/>
    <property type="molecule type" value="Genomic_DNA"/>
</dbReference>
<dbReference type="SUPFAM" id="SSF50475">
    <property type="entry name" value="FMN-binding split barrel"/>
    <property type="match status" value="1"/>
</dbReference>
<accession>A0A919P8D6</accession>
<feature type="region of interest" description="Disordered" evidence="1">
    <location>
        <begin position="1"/>
        <end position="43"/>
    </location>
</feature>
<proteinExistence type="predicted"/>
<dbReference type="Pfam" id="PF01243">
    <property type="entry name" value="PNPOx_N"/>
    <property type="match status" value="1"/>
</dbReference>
<protein>
    <recommendedName>
        <fullName evidence="2">Pyridoxamine 5'-phosphate oxidase N-terminal domain-containing protein</fullName>
    </recommendedName>
</protein>
<dbReference type="Proteomes" id="UP000632740">
    <property type="component" value="Unassembled WGS sequence"/>
</dbReference>
<organism evidence="3 4">
    <name type="scientific">Cellulomonas chitinilytica</name>
    <dbReference type="NCBI Taxonomy" id="398759"/>
    <lineage>
        <taxon>Bacteria</taxon>
        <taxon>Bacillati</taxon>
        <taxon>Actinomycetota</taxon>
        <taxon>Actinomycetes</taxon>
        <taxon>Micrococcales</taxon>
        <taxon>Cellulomonadaceae</taxon>
        <taxon>Cellulomonas</taxon>
    </lineage>
</organism>
<dbReference type="RefSeq" id="WP_239071169.1">
    <property type="nucleotide sequence ID" value="NZ_BONK01000019.1"/>
</dbReference>
<dbReference type="InterPro" id="IPR012349">
    <property type="entry name" value="Split_barrel_FMN-bd"/>
</dbReference>
<evidence type="ECO:0000313" key="4">
    <source>
        <dbReference type="Proteomes" id="UP000632740"/>
    </source>
</evidence>
<reference evidence="3" key="1">
    <citation type="submission" date="2021-01" db="EMBL/GenBank/DDBJ databases">
        <title>Whole genome shotgun sequence of Cellulomonas chitinilytica NBRC 110799.</title>
        <authorList>
            <person name="Komaki H."/>
            <person name="Tamura T."/>
        </authorList>
    </citation>
    <scope>NUCLEOTIDE SEQUENCE</scope>
    <source>
        <strain evidence="3">NBRC 110799</strain>
    </source>
</reference>
<name>A0A919P8D6_9CELL</name>
<sequence length="177" mass="19056">MTATPDAADRTPTDSHPTAPDPTDPGRAAAGPRTAAQRRADTEHRLTHDVDAWVATVDDAATPRLTVLSFLWDGSTLLLSTASASPAGRNLATNATVQVGIGRTRDVVLVGGTVEVVDRDTLSAQEGDAFAVKTGFDPRTIRSAYAYYRVRPVTVQAWREEDELAGRWLMRDGVWLA</sequence>
<dbReference type="InterPro" id="IPR011576">
    <property type="entry name" value="Pyridox_Oxase_N"/>
</dbReference>
<keyword evidence="4" id="KW-1185">Reference proteome</keyword>
<dbReference type="AlphaFoldDB" id="A0A919P8D6"/>
<feature type="domain" description="Pyridoxamine 5'-phosphate oxidase N-terminal" evidence="2">
    <location>
        <begin position="52"/>
        <end position="127"/>
    </location>
</feature>
<feature type="compositionally biased region" description="Low complexity" evidence="1">
    <location>
        <begin position="25"/>
        <end position="37"/>
    </location>
</feature>
<evidence type="ECO:0000313" key="3">
    <source>
        <dbReference type="EMBL" id="GIG23461.1"/>
    </source>
</evidence>
<comment type="caution">
    <text evidence="3">The sequence shown here is derived from an EMBL/GenBank/DDBJ whole genome shotgun (WGS) entry which is preliminary data.</text>
</comment>
<evidence type="ECO:0000259" key="2">
    <source>
        <dbReference type="Pfam" id="PF01243"/>
    </source>
</evidence>
<dbReference type="Gene3D" id="2.30.110.10">
    <property type="entry name" value="Electron Transport, Fmn-binding Protein, Chain A"/>
    <property type="match status" value="1"/>
</dbReference>
<gene>
    <name evidence="3" type="ORF">Cch01nite_41850</name>
</gene>